<reference evidence="1" key="1">
    <citation type="submission" date="2022-01" db="EMBL/GenBank/DDBJ databases">
        <authorList>
            <person name="King R."/>
        </authorList>
    </citation>
    <scope>NUCLEOTIDE SEQUENCE</scope>
</reference>
<gene>
    <name evidence="1" type="ORF">NEZAVI_LOCUS13066</name>
</gene>
<dbReference type="AlphaFoldDB" id="A0A9P0HMP7"/>
<organism evidence="1 2">
    <name type="scientific">Nezara viridula</name>
    <name type="common">Southern green stink bug</name>
    <name type="synonym">Cimex viridulus</name>
    <dbReference type="NCBI Taxonomy" id="85310"/>
    <lineage>
        <taxon>Eukaryota</taxon>
        <taxon>Metazoa</taxon>
        <taxon>Ecdysozoa</taxon>
        <taxon>Arthropoda</taxon>
        <taxon>Hexapoda</taxon>
        <taxon>Insecta</taxon>
        <taxon>Pterygota</taxon>
        <taxon>Neoptera</taxon>
        <taxon>Paraneoptera</taxon>
        <taxon>Hemiptera</taxon>
        <taxon>Heteroptera</taxon>
        <taxon>Panheteroptera</taxon>
        <taxon>Pentatomomorpha</taxon>
        <taxon>Pentatomoidea</taxon>
        <taxon>Pentatomidae</taxon>
        <taxon>Pentatominae</taxon>
        <taxon>Nezara</taxon>
    </lineage>
</organism>
<accession>A0A9P0HMP7</accession>
<dbReference type="Proteomes" id="UP001152798">
    <property type="component" value="Chromosome 6"/>
</dbReference>
<evidence type="ECO:0000313" key="2">
    <source>
        <dbReference type="Proteomes" id="UP001152798"/>
    </source>
</evidence>
<name>A0A9P0HMP7_NEZVI</name>
<protein>
    <submittedName>
        <fullName evidence="1">Uncharacterized protein</fullName>
    </submittedName>
</protein>
<keyword evidence="2" id="KW-1185">Reference proteome</keyword>
<proteinExistence type="predicted"/>
<dbReference type="EMBL" id="OV725082">
    <property type="protein sequence ID" value="CAH1404705.1"/>
    <property type="molecule type" value="Genomic_DNA"/>
</dbReference>
<sequence>MSAKLDTAISVLNYSPLFWFRSRRAQRKSDVNHYLSWVCIRGDLVRGLVALRPIRKRNRRAVIQDLSECRLQWNTCSRLWRNIS</sequence>
<evidence type="ECO:0000313" key="1">
    <source>
        <dbReference type="EMBL" id="CAH1404705.1"/>
    </source>
</evidence>